<accession>A0A411HFS9</accession>
<dbReference type="KEGG" id="xbc:ELE36_02620"/>
<dbReference type="Proteomes" id="UP000291562">
    <property type="component" value="Chromosome"/>
</dbReference>
<reference evidence="2 3" key="1">
    <citation type="submission" date="2019-01" db="EMBL/GenBank/DDBJ databases">
        <title>Pseudolysobacter antarctica gen. nov., sp. nov., isolated from Fildes Peninsula, Antarctica.</title>
        <authorList>
            <person name="Wei Z."/>
            <person name="Peng F."/>
        </authorList>
    </citation>
    <scope>NUCLEOTIDE SEQUENCE [LARGE SCALE GENOMIC DNA]</scope>
    <source>
        <strain evidence="2 3">AQ6-296</strain>
    </source>
</reference>
<evidence type="ECO:0000313" key="3">
    <source>
        <dbReference type="Proteomes" id="UP000291562"/>
    </source>
</evidence>
<dbReference type="AlphaFoldDB" id="A0A411HFS9"/>
<dbReference type="RefSeq" id="WP_129831612.1">
    <property type="nucleotide sequence ID" value="NZ_CP035704.1"/>
</dbReference>
<evidence type="ECO:0000256" key="1">
    <source>
        <dbReference type="SAM" id="MobiDB-lite"/>
    </source>
</evidence>
<name>A0A411HFS9_9GAMM</name>
<proteinExistence type="predicted"/>
<organism evidence="2 3">
    <name type="scientific">Pseudolysobacter antarcticus</name>
    <dbReference type="NCBI Taxonomy" id="2511995"/>
    <lineage>
        <taxon>Bacteria</taxon>
        <taxon>Pseudomonadati</taxon>
        <taxon>Pseudomonadota</taxon>
        <taxon>Gammaproteobacteria</taxon>
        <taxon>Lysobacterales</taxon>
        <taxon>Rhodanobacteraceae</taxon>
        <taxon>Pseudolysobacter</taxon>
    </lineage>
</organism>
<protein>
    <submittedName>
        <fullName evidence="2">Uncharacterized protein</fullName>
    </submittedName>
</protein>
<dbReference type="EMBL" id="CP035704">
    <property type="protein sequence ID" value="QBB69356.1"/>
    <property type="molecule type" value="Genomic_DNA"/>
</dbReference>
<feature type="region of interest" description="Disordered" evidence="1">
    <location>
        <begin position="1"/>
        <end position="49"/>
    </location>
</feature>
<sequence>MPSKSTAEAHQAAAAQTLRGATPEAVARRQAMIRDLAGPDPDSRKKEDPTLIAQREAIRKAKLDELRKAIGDLDAISVPQAVVWLRVSDSTFRHAAVDAKTVKGVLVTDRPVYGPKTKRHGGTRAEDSYHRVALETWWNKKRTASTSKGKKRPPPVDPPLPIYNAIPDLTQPNLLVLRDRDGTIVAHAILNQFTASEITQLFREGGWLDTLSLNDAVRLPWVSIADRQPWLDIWYGVMHQEQTGLSALLLGREMPPAQEKGSRKPM</sequence>
<gene>
    <name evidence="2" type="ORF">ELE36_02620</name>
</gene>
<keyword evidence="3" id="KW-1185">Reference proteome</keyword>
<evidence type="ECO:0000313" key="2">
    <source>
        <dbReference type="EMBL" id="QBB69356.1"/>
    </source>
</evidence>